<accession>A0A2S2BYB0</accession>
<dbReference type="OrthoDB" id="581579at2"/>
<dbReference type="EMBL" id="CP021354">
    <property type="protein sequence ID" value="AWK73554.1"/>
    <property type="molecule type" value="Genomic_DNA"/>
</dbReference>
<organism evidence="1 2">
    <name type="scientific">Rhodococcus oxybenzonivorans</name>
    <dbReference type="NCBI Taxonomy" id="1990687"/>
    <lineage>
        <taxon>Bacteria</taxon>
        <taxon>Bacillati</taxon>
        <taxon>Actinomycetota</taxon>
        <taxon>Actinomycetes</taxon>
        <taxon>Mycobacteriales</taxon>
        <taxon>Nocardiaceae</taxon>
        <taxon>Rhodococcus</taxon>
    </lineage>
</organism>
<dbReference type="KEGG" id="roz:CBI38_20250"/>
<dbReference type="AlphaFoldDB" id="A0A2S2BYB0"/>
<evidence type="ECO:0000313" key="2">
    <source>
        <dbReference type="Proteomes" id="UP000245711"/>
    </source>
</evidence>
<protein>
    <submittedName>
        <fullName evidence="1">N-oxidase</fullName>
    </submittedName>
</protein>
<gene>
    <name evidence="1" type="ORF">CBI38_20250</name>
</gene>
<sequence length="319" mass="35838">MTIDNAHALPEHDPNDPVESAVVARLARNWGQRATVKKPEPDLDTLFDLDKRDYPDELLPFADHDCFRHAPEDQQNRLRAWGWIAFNKNVMDIEQYVVNPGFDLVAHDALDTGIGDTFVVAVHEAMVDEQYHTLMHLNASAVTRRRRGWAMPNNALPDVLTLRRQRAATADAADPRKRAITTFAFMTVAEISISSYLDLISENEAIQPVNRATVRLHNRDEYCHASIADEIAGVVYDTLGPDDRRHLLDGLVDAMTAFSSNDYSTWRTIVEVIDLHDGQTMIDDAEHDTGRSALVQDFGGIHKLCKHLGVAGEMSFDWA</sequence>
<dbReference type="Proteomes" id="UP000245711">
    <property type="component" value="Chromosome"/>
</dbReference>
<reference evidence="1 2" key="1">
    <citation type="submission" date="2017-05" db="EMBL/GenBank/DDBJ databases">
        <title>Isolation of Rhodococcus sp. S2-17 biodegrading of BP-3.</title>
        <authorList>
            <person name="Lee Y."/>
            <person name="Kim K.H."/>
            <person name="Chun B.H."/>
            <person name="Jung H.S."/>
            <person name="Jeon C.O."/>
        </authorList>
    </citation>
    <scope>NUCLEOTIDE SEQUENCE [LARGE SCALE GENOMIC DNA]</scope>
    <source>
        <strain evidence="1 2">S2-17</strain>
    </source>
</reference>
<dbReference type="InterPro" id="IPR025859">
    <property type="entry name" value="AurF/CmlI"/>
</dbReference>
<evidence type="ECO:0000313" key="1">
    <source>
        <dbReference type="EMBL" id="AWK73554.1"/>
    </source>
</evidence>
<dbReference type="Gene3D" id="1.10.620.20">
    <property type="entry name" value="Ribonucleotide Reductase, subunit A"/>
    <property type="match status" value="1"/>
</dbReference>
<dbReference type="Pfam" id="PF11583">
    <property type="entry name" value="AurF"/>
    <property type="match status" value="1"/>
</dbReference>
<dbReference type="RefSeq" id="WP_109331645.1">
    <property type="nucleotide sequence ID" value="NZ_CP021354.1"/>
</dbReference>
<name>A0A2S2BYB0_9NOCA</name>
<dbReference type="GO" id="GO:0016491">
    <property type="term" value="F:oxidoreductase activity"/>
    <property type="evidence" value="ECO:0007669"/>
    <property type="project" value="InterPro"/>
</dbReference>
<keyword evidence="2" id="KW-1185">Reference proteome</keyword>
<dbReference type="InterPro" id="IPR012348">
    <property type="entry name" value="RNR-like"/>
</dbReference>
<proteinExistence type="predicted"/>